<protein>
    <recommendedName>
        <fullName evidence="4">Prokineticin domain-containing protein</fullName>
    </recommendedName>
</protein>
<organism evidence="2 3">
    <name type="scientific">Mytilus galloprovincialis</name>
    <name type="common">Mediterranean mussel</name>
    <dbReference type="NCBI Taxonomy" id="29158"/>
    <lineage>
        <taxon>Eukaryota</taxon>
        <taxon>Metazoa</taxon>
        <taxon>Spiralia</taxon>
        <taxon>Lophotrochozoa</taxon>
        <taxon>Mollusca</taxon>
        <taxon>Bivalvia</taxon>
        <taxon>Autobranchia</taxon>
        <taxon>Pteriomorphia</taxon>
        <taxon>Mytilida</taxon>
        <taxon>Mytiloidea</taxon>
        <taxon>Mytilidae</taxon>
        <taxon>Mytilinae</taxon>
        <taxon>Mytilus</taxon>
    </lineage>
</organism>
<feature type="chain" id="PRO_5032492540" description="Prokineticin domain-containing protein" evidence="1">
    <location>
        <begin position="21"/>
        <end position="135"/>
    </location>
</feature>
<comment type="caution">
    <text evidence="2">The sequence shown here is derived from an EMBL/GenBank/DDBJ whole genome shotgun (WGS) entry which is preliminary data.</text>
</comment>
<evidence type="ECO:0000256" key="1">
    <source>
        <dbReference type="SAM" id="SignalP"/>
    </source>
</evidence>
<reference evidence="2" key="1">
    <citation type="submission" date="2018-11" db="EMBL/GenBank/DDBJ databases">
        <authorList>
            <person name="Alioto T."/>
            <person name="Alioto T."/>
        </authorList>
    </citation>
    <scope>NUCLEOTIDE SEQUENCE</scope>
</reference>
<feature type="signal peptide" evidence="1">
    <location>
        <begin position="1"/>
        <end position="20"/>
    </location>
</feature>
<accession>A0A8B6DCY7</accession>
<dbReference type="EMBL" id="UYJE01003160">
    <property type="protein sequence ID" value="VDI16999.1"/>
    <property type="molecule type" value="Genomic_DNA"/>
</dbReference>
<evidence type="ECO:0000313" key="2">
    <source>
        <dbReference type="EMBL" id="VDI16999.1"/>
    </source>
</evidence>
<gene>
    <name evidence="2" type="ORF">MGAL_10B041170</name>
</gene>
<sequence length="135" mass="14932">MDYHFIITLMVIVIAAKVEGAAIQHDQTCTLSSECPTGSCCRHSNGSLLIYSGVFDHIGPYNPQSAGNCVPLLAQYNEQCGETCACDETEGLTCFRSFLADNTIAPFRCQDKSYVDRETDKFMDCFQNPKCQLPL</sequence>
<proteinExistence type="predicted"/>
<dbReference type="AlphaFoldDB" id="A0A8B6DCY7"/>
<keyword evidence="3" id="KW-1185">Reference proteome</keyword>
<evidence type="ECO:0000313" key="3">
    <source>
        <dbReference type="Proteomes" id="UP000596742"/>
    </source>
</evidence>
<dbReference type="Proteomes" id="UP000596742">
    <property type="component" value="Unassembled WGS sequence"/>
</dbReference>
<name>A0A8B6DCY7_MYTGA</name>
<dbReference type="OrthoDB" id="6045871at2759"/>
<evidence type="ECO:0008006" key="4">
    <source>
        <dbReference type="Google" id="ProtNLM"/>
    </source>
</evidence>
<keyword evidence="1" id="KW-0732">Signal</keyword>